<comment type="caution">
    <text evidence="2">The sequence shown here is derived from an EMBL/GenBank/DDBJ whole genome shotgun (WGS) entry which is preliminary data.</text>
</comment>
<name>A0A812KRB9_9DINO</name>
<dbReference type="Proteomes" id="UP000601435">
    <property type="component" value="Unassembled WGS sequence"/>
</dbReference>
<sequence>VEDCGTALAKAWEKDADVRRRIAAGKLVKTTPTGVVDRVALELNERLIVPAILHLGARVGVDTLEVHVASLYTDMMSASGINCLADQMSEIIRRMMERVGIPIPDGSVAGDDDVSSAAEGEGEEEDCMEEDELVEPGEPVPTGENKRAEDVEPLMIEAPETTTVPLMEVAERPAKTRKVDDDSKHERMQFEQKKQQQPPVVPAAAEDIPRPTSEQMRELAKEHELRKEEPQSKHDPTPEASLSQQATTETEQEPLDSQQTSTGAKQEPLHGQQTGTEAKQEPLHSRQTSTQAKQEPLHSRQTSTEAKQESPKLDLQGQHKKLPVPIHKSFAGVSRNKSEPTCYGFQRHFICSLIEHQKPRIHVVAAYGDNQFHCQERLQKIRVLTDNLETQAWPHDAQPSFENGGVARQLSFESAADPSPAANRKDEKSLEAAERAKESPPPVVLGPRRPKPRSKRLARRACGVKPKEAGNKPEASIKPPEPADEAHKPLPTKPACMMTMKPTLSPEEQQPAKPKGRAKKNQDEDEDEDEDEEREEQEEADDEEDPEHLDGEELEEEEQEEGEQTDEPASMKRPAAKRGKQQDQAKPKAKAKAKAKVKCAAKQKAKAKAKGKAGSKDDEDKALKSRKSVAYHRAKKEALSSGMTAEEASEIAKIVFWAHAEVGAVGLQSFFRSRYEGPTGVKKFVGSKKELQKSGPGDPWPEAEMVQVWSYLYMNKRLHIPDSWLSTMDDFNEELRATEETRQIMQLQQDMAAFDGADPQQGSTDAGSGVHEAVIHGAFLMNRYFRPNKRGELKCSEEAMRMFKVELEKRSTQTSQSDKKGGVLAVYIEMTGKKVDKGNDLKDKLHENGGKRAIEMAEELKPKVDDLDKKNKMLLKFQEANALPGSKKIMTSIKKLFLLREHSYLVLGGNDLKVDSPLGPTTFYFCVVGVKGDWVYLRKVPGLGAPERALIDPAHTWHIGSLGSK</sequence>
<keyword evidence="3" id="KW-1185">Reference proteome</keyword>
<dbReference type="AlphaFoldDB" id="A0A812KRB9"/>
<organism evidence="2 3">
    <name type="scientific">Symbiodinium necroappetens</name>
    <dbReference type="NCBI Taxonomy" id="1628268"/>
    <lineage>
        <taxon>Eukaryota</taxon>
        <taxon>Sar</taxon>
        <taxon>Alveolata</taxon>
        <taxon>Dinophyceae</taxon>
        <taxon>Suessiales</taxon>
        <taxon>Symbiodiniaceae</taxon>
        <taxon>Symbiodinium</taxon>
    </lineage>
</organism>
<reference evidence="2" key="1">
    <citation type="submission" date="2021-02" db="EMBL/GenBank/DDBJ databases">
        <authorList>
            <person name="Dougan E. K."/>
            <person name="Rhodes N."/>
            <person name="Thang M."/>
            <person name="Chan C."/>
        </authorList>
    </citation>
    <scope>NUCLEOTIDE SEQUENCE</scope>
</reference>
<feature type="compositionally biased region" description="Polar residues" evidence="1">
    <location>
        <begin position="240"/>
        <end position="264"/>
    </location>
</feature>
<evidence type="ECO:0000313" key="3">
    <source>
        <dbReference type="Proteomes" id="UP000601435"/>
    </source>
</evidence>
<proteinExistence type="predicted"/>
<feature type="compositionally biased region" description="Polar residues" evidence="1">
    <location>
        <begin position="285"/>
        <end position="305"/>
    </location>
</feature>
<feature type="compositionally biased region" description="Basic and acidic residues" evidence="1">
    <location>
        <begin position="614"/>
        <end position="623"/>
    </location>
</feature>
<evidence type="ECO:0000313" key="2">
    <source>
        <dbReference type="EMBL" id="CAE7231660.1"/>
    </source>
</evidence>
<feature type="region of interest" description="Disordered" evidence="1">
    <location>
        <begin position="103"/>
        <end position="316"/>
    </location>
</feature>
<feature type="compositionally biased region" description="Basic and acidic residues" evidence="1">
    <location>
        <begin position="215"/>
        <end position="237"/>
    </location>
</feature>
<dbReference type="OrthoDB" id="439198at2759"/>
<accession>A0A812KRB9</accession>
<gene>
    <name evidence="2" type="ORF">SNEC2469_LOCUS3619</name>
</gene>
<protein>
    <submittedName>
        <fullName evidence="2">Uncharacterized protein</fullName>
    </submittedName>
</protein>
<feature type="compositionally biased region" description="Acidic residues" evidence="1">
    <location>
        <begin position="110"/>
        <end position="135"/>
    </location>
</feature>
<feature type="compositionally biased region" description="Basic and acidic residues" evidence="1">
    <location>
        <begin position="423"/>
        <end position="438"/>
    </location>
</feature>
<dbReference type="EMBL" id="CAJNJA010008002">
    <property type="protein sequence ID" value="CAE7231660.1"/>
    <property type="molecule type" value="Genomic_DNA"/>
</dbReference>
<feature type="region of interest" description="Disordered" evidence="1">
    <location>
        <begin position="413"/>
        <end position="627"/>
    </location>
</feature>
<feature type="compositionally biased region" description="Acidic residues" evidence="1">
    <location>
        <begin position="523"/>
        <end position="566"/>
    </location>
</feature>
<feature type="compositionally biased region" description="Basic residues" evidence="1">
    <location>
        <begin position="448"/>
        <end position="459"/>
    </location>
</feature>
<feature type="non-terminal residue" evidence="2">
    <location>
        <position position="965"/>
    </location>
</feature>
<feature type="compositionally biased region" description="Basic residues" evidence="1">
    <location>
        <begin position="587"/>
        <end position="613"/>
    </location>
</feature>
<evidence type="ECO:0000256" key="1">
    <source>
        <dbReference type="SAM" id="MobiDB-lite"/>
    </source>
</evidence>
<feature type="compositionally biased region" description="Basic and acidic residues" evidence="1">
    <location>
        <begin position="169"/>
        <end position="194"/>
    </location>
</feature>
<feature type="compositionally biased region" description="Low complexity" evidence="1">
    <location>
        <begin position="195"/>
        <end position="205"/>
    </location>
</feature>